<dbReference type="GO" id="GO:0046872">
    <property type="term" value="F:metal ion binding"/>
    <property type="evidence" value="ECO:0007669"/>
    <property type="project" value="UniProtKB-KW"/>
</dbReference>
<comment type="similarity">
    <text evidence="2">Belongs to the fucolectin family.</text>
</comment>
<dbReference type="SMART" id="SM00607">
    <property type="entry name" value="FTP"/>
    <property type="match status" value="1"/>
</dbReference>
<feature type="region of interest" description="Disordered" evidence="8">
    <location>
        <begin position="239"/>
        <end position="290"/>
    </location>
</feature>
<evidence type="ECO:0000259" key="9">
    <source>
        <dbReference type="SMART" id="SM00607"/>
    </source>
</evidence>
<feature type="domain" description="Fucolectin tachylectin-4 pentraxin-1" evidence="9">
    <location>
        <begin position="27"/>
        <end position="159"/>
    </location>
</feature>
<proteinExistence type="inferred from homology"/>
<dbReference type="InterPro" id="IPR006585">
    <property type="entry name" value="FTP1"/>
</dbReference>
<keyword evidence="5" id="KW-0430">Lectin</keyword>
<dbReference type="Proteomes" id="UP000324632">
    <property type="component" value="Chromosome 5"/>
</dbReference>
<feature type="compositionally biased region" description="Acidic residues" evidence="8">
    <location>
        <begin position="200"/>
        <end position="211"/>
    </location>
</feature>
<dbReference type="PANTHER" id="PTHR45713:SF11">
    <property type="entry name" value="FUCOLECTIN TACHYLECTIN-4 PENTRAXIN-1 DOMAIN-CONTAINING PROTEIN"/>
    <property type="match status" value="1"/>
</dbReference>
<dbReference type="Gene3D" id="2.60.120.260">
    <property type="entry name" value="Galactose-binding domain-like"/>
    <property type="match status" value="2"/>
</dbReference>
<dbReference type="SUPFAM" id="SSF49785">
    <property type="entry name" value="Galactose-binding domain-like"/>
    <property type="match status" value="2"/>
</dbReference>
<evidence type="ECO:0000313" key="10">
    <source>
        <dbReference type="EMBL" id="KAA0721420.1"/>
    </source>
</evidence>
<feature type="compositionally biased region" description="Basic residues" evidence="8">
    <location>
        <begin position="239"/>
        <end position="249"/>
    </location>
</feature>
<feature type="compositionally biased region" description="Basic and acidic residues" evidence="8">
    <location>
        <begin position="250"/>
        <end position="268"/>
    </location>
</feature>
<evidence type="ECO:0000256" key="6">
    <source>
        <dbReference type="ARBA" id="ARBA00022837"/>
    </source>
</evidence>
<dbReference type="InterPro" id="IPR051941">
    <property type="entry name" value="BG_Antigen-Binding_Lectin"/>
</dbReference>
<protein>
    <submittedName>
        <fullName evidence="10">Fucolectin-5</fullName>
    </submittedName>
</protein>
<dbReference type="AlphaFoldDB" id="A0A5A9PH87"/>
<name>A0A5A9PH87_9TELE</name>
<evidence type="ECO:0000256" key="2">
    <source>
        <dbReference type="ARBA" id="ARBA00010147"/>
    </source>
</evidence>
<keyword evidence="6" id="KW-0106">Calcium</keyword>
<keyword evidence="7" id="KW-1015">Disulfide bond</keyword>
<dbReference type="InterPro" id="IPR008979">
    <property type="entry name" value="Galactose-bd-like_sf"/>
</dbReference>
<dbReference type="GO" id="GO:0010185">
    <property type="term" value="P:regulation of cellular defense response"/>
    <property type="evidence" value="ECO:0007669"/>
    <property type="project" value="UniProtKB-ARBA"/>
</dbReference>
<evidence type="ECO:0000256" key="3">
    <source>
        <dbReference type="ARBA" id="ARBA00011233"/>
    </source>
</evidence>
<organism evidence="10 11">
    <name type="scientific">Triplophysa tibetana</name>
    <dbReference type="NCBI Taxonomy" id="1572043"/>
    <lineage>
        <taxon>Eukaryota</taxon>
        <taxon>Metazoa</taxon>
        <taxon>Chordata</taxon>
        <taxon>Craniata</taxon>
        <taxon>Vertebrata</taxon>
        <taxon>Euteleostomi</taxon>
        <taxon>Actinopterygii</taxon>
        <taxon>Neopterygii</taxon>
        <taxon>Teleostei</taxon>
        <taxon>Ostariophysi</taxon>
        <taxon>Cypriniformes</taxon>
        <taxon>Nemacheilidae</taxon>
        <taxon>Triplophysa</taxon>
    </lineage>
</organism>
<comment type="subunit">
    <text evidence="3">Homotrimer.</text>
</comment>
<comment type="caution">
    <text evidence="10">The sequence shown here is derived from an EMBL/GenBank/DDBJ whole genome shotgun (WGS) entry which is preliminary data.</text>
</comment>
<evidence type="ECO:0000256" key="8">
    <source>
        <dbReference type="SAM" id="MobiDB-lite"/>
    </source>
</evidence>
<dbReference type="GO" id="GO:0042806">
    <property type="term" value="F:fucose binding"/>
    <property type="evidence" value="ECO:0007669"/>
    <property type="project" value="UniProtKB-ARBA"/>
</dbReference>
<dbReference type="EMBL" id="SOYY01000005">
    <property type="protein sequence ID" value="KAA0721420.1"/>
    <property type="molecule type" value="Genomic_DNA"/>
</dbReference>
<evidence type="ECO:0000313" key="11">
    <source>
        <dbReference type="Proteomes" id="UP000324632"/>
    </source>
</evidence>
<evidence type="ECO:0000256" key="4">
    <source>
        <dbReference type="ARBA" id="ARBA00022723"/>
    </source>
</evidence>
<feature type="compositionally biased region" description="Basic residues" evidence="8">
    <location>
        <begin position="274"/>
        <end position="284"/>
    </location>
</feature>
<keyword evidence="11" id="KW-1185">Reference proteome</keyword>
<accession>A0A5A9PH87</accession>
<evidence type="ECO:0000256" key="7">
    <source>
        <dbReference type="ARBA" id="ARBA00023157"/>
    </source>
</evidence>
<reference evidence="10 11" key="1">
    <citation type="journal article" date="2019" name="Mol. Ecol. Resour.">
        <title>Chromosome-level genome assembly of Triplophysa tibetana, a fish adapted to the harsh high-altitude environment of the Tibetan Plateau.</title>
        <authorList>
            <person name="Yang X."/>
            <person name="Liu H."/>
            <person name="Ma Z."/>
            <person name="Zou Y."/>
            <person name="Zou M."/>
            <person name="Mao Y."/>
            <person name="Li X."/>
            <person name="Wang H."/>
            <person name="Chen T."/>
            <person name="Wang W."/>
            <person name="Yang R."/>
        </authorList>
    </citation>
    <scope>NUCLEOTIDE SEQUENCE [LARGE SCALE GENOMIC DNA]</scope>
    <source>
        <strain evidence="10">TTIB1903HZAU</strain>
        <tissue evidence="10">Muscle</tissue>
    </source>
</reference>
<evidence type="ECO:0000256" key="5">
    <source>
        <dbReference type="ARBA" id="ARBA00022734"/>
    </source>
</evidence>
<sequence>MEGRYVNVVIPGRASYLTLCEVEVYDADNLAFNGTVTQSSSFLNRGAELAVDGTRYSSNPKPQCSTTSFESSPWWRLDLVNNYDISTVIITARSDGYVDQTNGAEIRIGNSLANNGNNNPIYSCQGMDGRYVNVVMTGRTSYLTLCEVEVYGKRHRKQNLLRLKFSSSGVVAAESYKILQQSVLAVNISDFNLSWTQLPEQEEEQEEEQKEDEQKEDGGREQTGFSAGYNKALFKTKRNKHHISHKNRGSRWDSRPKNSTRRMEREGEGTLVGRGKKGIKKHKSTGPGANRDKAEVLVILIHPEKVNNITIRENK</sequence>
<comment type="function">
    <text evidence="1">Acts as a defensive agent. Recognizes blood group fucosylated oligosaccharides including A, B, H and Lewis B-type antigens. Does not recognize Lewis A antigen and has low affinity for monovalent haptens.</text>
</comment>
<gene>
    <name evidence="10" type="ORF">E1301_Tti022273</name>
</gene>
<keyword evidence="4" id="KW-0479">Metal-binding</keyword>
<dbReference type="PANTHER" id="PTHR45713">
    <property type="entry name" value="FTP DOMAIN-CONTAINING PROTEIN"/>
    <property type="match status" value="1"/>
</dbReference>
<dbReference type="GO" id="GO:0001868">
    <property type="term" value="P:regulation of complement activation, lectin pathway"/>
    <property type="evidence" value="ECO:0007669"/>
    <property type="project" value="UniProtKB-ARBA"/>
</dbReference>
<dbReference type="Pfam" id="PF22633">
    <property type="entry name" value="F5_F8_type_C_2"/>
    <property type="match status" value="1"/>
</dbReference>
<evidence type="ECO:0000256" key="1">
    <source>
        <dbReference type="ARBA" id="ARBA00002219"/>
    </source>
</evidence>
<feature type="region of interest" description="Disordered" evidence="8">
    <location>
        <begin position="199"/>
        <end position="225"/>
    </location>
</feature>